<evidence type="ECO:0000256" key="2">
    <source>
        <dbReference type="SAM" id="Phobius"/>
    </source>
</evidence>
<feature type="compositionally biased region" description="Acidic residues" evidence="1">
    <location>
        <begin position="177"/>
        <end position="189"/>
    </location>
</feature>
<evidence type="ECO:0000313" key="5">
    <source>
        <dbReference type="Proteomes" id="UP001231924"/>
    </source>
</evidence>
<feature type="domain" description="Protein kinase" evidence="3">
    <location>
        <begin position="13"/>
        <end position="280"/>
    </location>
</feature>
<feature type="region of interest" description="Disordered" evidence="1">
    <location>
        <begin position="166"/>
        <end position="189"/>
    </location>
</feature>
<evidence type="ECO:0000256" key="1">
    <source>
        <dbReference type="SAM" id="MobiDB-lite"/>
    </source>
</evidence>
<feature type="region of interest" description="Disordered" evidence="1">
    <location>
        <begin position="409"/>
        <end position="438"/>
    </location>
</feature>
<dbReference type="InterPro" id="IPR000719">
    <property type="entry name" value="Prot_kinase_dom"/>
</dbReference>
<accession>A0ABT7MFT5</accession>
<gene>
    <name evidence="4" type="ORF">QRT03_23810</name>
</gene>
<dbReference type="InterPro" id="IPR011009">
    <property type="entry name" value="Kinase-like_dom_sf"/>
</dbReference>
<feature type="region of interest" description="Disordered" evidence="1">
    <location>
        <begin position="254"/>
        <end position="367"/>
    </location>
</feature>
<keyword evidence="2" id="KW-1133">Transmembrane helix</keyword>
<feature type="compositionally biased region" description="Pro residues" evidence="1">
    <location>
        <begin position="312"/>
        <end position="330"/>
    </location>
</feature>
<comment type="caution">
    <text evidence="4">The sequence shown here is derived from an EMBL/GenBank/DDBJ whole genome shotgun (WGS) entry which is preliminary data.</text>
</comment>
<reference evidence="4 5" key="1">
    <citation type="submission" date="2023-06" db="EMBL/GenBank/DDBJ databases">
        <title>Actinomycetospora Odt1-22.</title>
        <authorList>
            <person name="Supong K."/>
        </authorList>
    </citation>
    <scope>NUCLEOTIDE SEQUENCE [LARGE SCALE GENOMIC DNA]</scope>
    <source>
        <strain evidence="4 5">Odt1-22</strain>
    </source>
</reference>
<dbReference type="PROSITE" id="PS50011">
    <property type="entry name" value="PROTEIN_KINASE_DOM"/>
    <property type="match status" value="1"/>
</dbReference>
<keyword evidence="2" id="KW-0472">Membrane</keyword>
<sequence length="710" mass="73168">MSIDAGRVLGNRYRLDRKLAGTADRPVWLARDEWSDEDEDVLLALVPDSAGPGAEAAATRRVVGREVRTAIGLRSPHLRRVLDVIADDSGLWVAARTRPGSRTLHEILAEPGTPTPTRLARWGRDAAAGLADLHEAGLEHRNIRSALIAIDDDGSASLLGVAATGDLSSATTGDPADPGDDDFGDEDALGTDDVRAIGALLREAVAPTGPDAAPSDEHDVRHLEALTAVMNLAADGEISAGELRRRLSDVLESQPTSLPVANPPSATEARTVRVDPHESLPEGEDETTKRTAPAPPAAYVGPPWSAGRPAQQGPPPGMGQPPRWPGPSPDHLPVASLPGGPVAPTEERSTDERTGGERTTRTPRTRGRDWVAGHRGLVAAAAIVVALLLVGGLLVAGIGGTGPRRADAIAAPGAGTPTNPPAPASVAPPSAVGDRRTANPCSLLSTGSFAGFGTPTLFEDFGPFGSCAVLTATAQGGSYLTSVGFYTAGEFVRTTPTEQVGDVAVTRLPASTADRCRRLLALPDGLIVEVETRAVTAASGVDPCALADAGTSTAIPVLVGRSTARRPLDPALQLGSLDACGLLESAALAQVPGLDPTRRVPWFEGWGCSVGYNFALTNAPYANLSFDRTSPLPGTPTRIGRHSAVVTPTPASDGRSASCRVTFIQRSYIGSSGRARAEIAQLTVFGASGDPCSTATPVAAATEARLPAPA</sequence>
<dbReference type="Gene3D" id="1.10.510.10">
    <property type="entry name" value="Transferase(Phosphotransferase) domain 1"/>
    <property type="match status" value="1"/>
</dbReference>
<name>A0ABT7MFT5_9PSEU</name>
<dbReference type="RefSeq" id="WP_286055581.1">
    <property type="nucleotide sequence ID" value="NZ_JASVWF010000006.1"/>
</dbReference>
<dbReference type="Gene3D" id="3.30.200.20">
    <property type="entry name" value="Phosphorylase Kinase, domain 1"/>
    <property type="match status" value="1"/>
</dbReference>
<feature type="compositionally biased region" description="Basic and acidic residues" evidence="1">
    <location>
        <begin position="270"/>
        <end position="280"/>
    </location>
</feature>
<evidence type="ECO:0000313" key="4">
    <source>
        <dbReference type="EMBL" id="MDL5159014.1"/>
    </source>
</evidence>
<dbReference type="EMBL" id="JASVWF010000006">
    <property type="protein sequence ID" value="MDL5159014.1"/>
    <property type="molecule type" value="Genomic_DNA"/>
</dbReference>
<proteinExistence type="predicted"/>
<protein>
    <recommendedName>
        <fullName evidence="3">Protein kinase domain-containing protein</fullName>
    </recommendedName>
</protein>
<evidence type="ECO:0000259" key="3">
    <source>
        <dbReference type="PROSITE" id="PS50011"/>
    </source>
</evidence>
<organism evidence="4 5">
    <name type="scientific">Actinomycetospora termitidis</name>
    <dbReference type="NCBI Taxonomy" id="3053470"/>
    <lineage>
        <taxon>Bacteria</taxon>
        <taxon>Bacillati</taxon>
        <taxon>Actinomycetota</taxon>
        <taxon>Actinomycetes</taxon>
        <taxon>Pseudonocardiales</taxon>
        <taxon>Pseudonocardiaceae</taxon>
        <taxon>Actinomycetospora</taxon>
    </lineage>
</organism>
<feature type="transmembrane region" description="Helical" evidence="2">
    <location>
        <begin position="376"/>
        <end position="399"/>
    </location>
</feature>
<keyword evidence="5" id="KW-1185">Reference proteome</keyword>
<dbReference type="Proteomes" id="UP001231924">
    <property type="component" value="Unassembled WGS sequence"/>
</dbReference>
<keyword evidence="2" id="KW-0812">Transmembrane</keyword>
<feature type="compositionally biased region" description="Basic and acidic residues" evidence="1">
    <location>
        <begin position="345"/>
        <end position="367"/>
    </location>
</feature>
<dbReference type="SUPFAM" id="SSF56112">
    <property type="entry name" value="Protein kinase-like (PK-like)"/>
    <property type="match status" value="1"/>
</dbReference>